<comment type="subcellular location">
    <subcellularLocation>
        <location evidence="1 12">Cell membrane</location>
        <topology evidence="1 12">Multi-pass membrane protein</topology>
    </subcellularLocation>
</comment>
<dbReference type="RefSeq" id="WP_183332045.1">
    <property type="nucleotide sequence ID" value="NZ_BMHX01000001.1"/>
</dbReference>
<proteinExistence type="inferred from homology"/>
<keyword evidence="15" id="KW-1185">Reference proteome</keyword>
<dbReference type="PRINTS" id="PR01651">
    <property type="entry name" value="SECGEXPORT"/>
</dbReference>
<dbReference type="PANTHER" id="PTHR34182:SF1">
    <property type="entry name" value="PROTEIN-EXPORT MEMBRANE PROTEIN SECG"/>
    <property type="match status" value="1"/>
</dbReference>
<protein>
    <recommendedName>
        <fullName evidence="3 12">Protein-export membrane protein SecG</fullName>
    </recommendedName>
</protein>
<evidence type="ECO:0000256" key="9">
    <source>
        <dbReference type="ARBA" id="ARBA00023010"/>
    </source>
</evidence>
<comment type="similarity">
    <text evidence="2 12">Belongs to the SecG family.</text>
</comment>
<gene>
    <name evidence="14" type="ORF">HNQ73_000586</name>
</gene>
<evidence type="ECO:0000256" key="3">
    <source>
        <dbReference type="ARBA" id="ARBA00017876"/>
    </source>
</evidence>
<feature type="transmembrane region" description="Helical" evidence="12">
    <location>
        <begin position="51"/>
        <end position="74"/>
    </location>
</feature>
<dbReference type="GO" id="GO:0043952">
    <property type="term" value="P:protein transport by the Sec complex"/>
    <property type="evidence" value="ECO:0007669"/>
    <property type="project" value="TreeGrafter"/>
</dbReference>
<dbReference type="AlphaFoldDB" id="A0A841K2K9"/>
<keyword evidence="10 12" id="KW-0472">Membrane</keyword>
<dbReference type="PANTHER" id="PTHR34182">
    <property type="entry name" value="PROTEIN-EXPORT MEMBRANE PROTEIN SECG"/>
    <property type="match status" value="1"/>
</dbReference>
<dbReference type="Proteomes" id="UP000588017">
    <property type="component" value="Unassembled WGS sequence"/>
</dbReference>
<dbReference type="GO" id="GO:0005886">
    <property type="term" value="C:plasma membrane"/>
    <property type="evidence" value="ECO:0007669"/>
    <property type="project" value="UniProtKB-SubCell"/>
</dbReference>
<dbReference type="GO" id="GO:0065002">
    <property type="term" value="P:intracellular protein transmembrane transport"/>
    <property type="evidence" value="ECO:0007669"/>
    <property type="project" value="TreeGrafter"/>
</dbReference>
<comment type="function">
    <text evidence="11 12">Involved in protein export. Participates in an early event of protein translocation.</text>
</comment>
<evidence type="ECO:0000256" key="7">
    <source>
        <dbReference type="ARBA" id="ARBA00022927"/>
    </source>
</evidence>
<evidence type="ECO:0000256" key="5">
    <source>
        <dbReference type="ARBA" id="ARBA00022475"/>
    </source>
</evidence>
<sequence length="139" mass="13797">MLTVLIVVHLIIVLALVGVVLLQRSEGGGLGMGGGGVSGFMTGRGQANVLTRTTAILATAFFVTSLLLTVLARYQTGPSSVLDRVAPAATQNGPAAPTGSGPGVLEELQRMQGGPAQGGSEAPSPQSPAPAAPQVPSSQ</sequence>
<evidence type="ECO:0000256" key="6">
    <source>
        <dbReference type="ARBA" id="ARBA00022692"/>
    </source>
</evidence>
<dbReference type="InterPro" id="IPR004692">
    <property type="entry name" value="SecG"/>
</dbReference>
<keyword evidence="6 12" id="KW-0812">Transmembrane</keyword>
<evidence type="ECO:0000313" key="14">
    <source>
        <dbReference type="EMBL" id="MBB6166978.1"/>
    </source>
</evidence>
<keyword evidence="8 12" id="KW-1133">Transmembrane helix</keyword>
<dbReference type="EMBL" id="JACHEH010000001">
    <property type="protein sequence ID" value="MBB6166978.1"/>
    <property type="molecule type" value="Genomic_DNA"/>
</dbReference>
<dbReference type="NCBIfam" id="TIGR00810">
    <property type="entry name" value="secG"/>
    <property type="match status" value="1"/>
</dbReference>
<feature type="region of interest" description="Disordered" evidence="13">
    <location>
        <begin position="85"/>
        <end position="139"/>
    </location>
</feature>
<keyword evidence="4 12" id="KW-0813">Transport</keyword>
<evidence type="ECO:0000256" key="10">
    <source>
        <dbReference type="ARBA" id="ARBA00023136"/>
    </source>
</evidence>
<organism evidence="14 15">
    <name type="scientific">Chelatococcus composti</name>
    <dbReference type="NCBI Taxonomy" id="1743235"/>
    <lineage>
        <taxon>Bacteria</taxon>
        <taxon>Pseudomonadati</taxon>
        <taxon>Pseudomonadota</taxon>
        <taxon>Alphaproteobacteria</taxon>
        <taxon>Hyphomicrobiales</taxon>
        <taxon>Chelatococcaceae</taxon>
        <taxon>Chelatococcus</taxon>
    </lineage>
</organism>
<evidence type="ECO:0000256" key="4">
    <source>
        <dbReference type="ARBA" id="ARBA00022448"/>
    </source>
</evidence>
<keyword evidence="7 12" id="KW-0653">Protein transport</keyword>
<keyword evidence="9 12" id="KW-0811">Translocation</keyword>
<keyword evidence="5 12" id="KW-1003">Cell membrane</keyword>
<name>A0A841K2K9_9HYPH</name>
<evidence type="ECO:0000256" key="12">
    <source>
        <dbReference type="RuleBase" id="RU365087"/>
    </source>
</evidence>
<accession>A0A841K2K9</accession>
<dbReference type="GO" id="GO:0015450">
    <property type="term" value="F:protein-transporting ATPase activity"/>
    <property type="evidence" value="ECO:0007669"/>
    <property type="project" value="UniProtKB-UniRule"/>
</dbReference>
<comment type="caution">
    <text evidence="14">The sequence shown here is derived from an EMBL/GenBank/DDBJ whole genome shotgun (WGS) entry which is preliminary data.</text>
</comment>
<evidence type="ECO:0000256" key="11">
    <source>
        <dbReference type="ARBA" id="ARBA00025182"/>
    </source>
</evidence>
<evidence type="ECO:0000256" key="13">
    <source>
        <dbReference type="SAM" id="MobiDB-lite"/>
    </source>
</evidence>
<evidence type="ECO:0000256" key="8">
    <source>
        <dbReference type="ARBA" id="ARBA00022989"/>
    </source>
</evidence>
<evidence type="ECO:0000256" key="1">
    <source>
        <dbReference type="ARBA" id="ARBA00004651"/>
    </source>
</evidence>
<reference evidence="14 15" key="1">
    <citation type="submission" date="2020-08" db="EMBL/GenBank/DDBJ databases">
        <title>Genomic Encyclopedia of Type Strains, Phase IV (KMG-IV): sequencing the most valuable type-strain genomes for metagenomic binning, comparative biology and taxonomic classification.</title>
        <authorList>
            <person name="Goeker M."/>
        </authorList>
    </citation>
    <scope>NUCLEOTIDE SEQUENCE [LARGE SCALE GENOMIC DNA]</scope>
    <source>
        <strain evidence="14 15">DSM 101465</strain>
    </source>
</reference>
<evidence type="ECO:0000313" key="15">
    <source>
        <dbReference type="Proteomes" id="UP000588017"/>
    </source>
</evidence>
<comment type="caution">
    <text evidence="12">Lacks conserved residue(s) required for the propagation of feature annotation.</text>
</comment>
<dbReference type="Pfam" id="PF03840">
    <property type="entry name" value="SecG"/>
    <property type="match status" value="1"/>
</dbReference>
<evidence type="ECO:0000256" key="2">
    <source>
        <dbReference type="ARBA" id="ARBA00008445"/>
    </source>
</evidence>
<dbReference type="GO" id="GO:0009306">
    <property type="term" value="P:protein secretion"/>
    <property type="evidence" value="ECO:0007669"/>
    <property type="project" value="UniProtKB-UniRule"/>
</dbReference>